<comment type="caution">
    <text evidence="2">The sequence shown here is derived from an EMBL/GenBank/DDBJ whole genome shotgun (WGS) entry which is preliminary data.</text>
</comment>
<dbReference type="STRING" id="1509407.A0A0L1JD41"/>
<keyword evidence="1" id="KW-0732">Signal</keyword>
<evidence type="ECO:0000313" key="3">
    <source>
        <dbReference type="Proteomes" id="UP000037505"/>
    </source>
</evidence>
<reference evidence="2 3" key="1">
    <citation type="submission" date="2014-06" db="EMBL/GenBank/DDBJ databases">
        <title>The Genome of the Aflatoxigenic Filamentous Fungus Aspergillus nomius.</title>
        <authorList>
            <person name="Moore M.G."/>
            <person name="Shannon B.M."/>
            <person name="Brian M.M."/>
        </authorList>
    </citation>
    <scope>NUCLEOTIDE SEQUENCE [LARGE SCALE GENOMIC DNA]</scope>
    <source>
        <strain evidence="2 3">NRRL 13137</strain>
    </source>
</reference>
<accession>A0A0L1JD41</accession>
<sequence>MQTSLSATVCLSLLLPAVPTLCNPLSAGTSNTDSIRHEDVRIQPLKSVNTAHPLAVRAPDDTSLCKSDEKICAFWCIPKDQHCGWNDGPHPWPRSLDSPDPSQELTARSPDGWGCSDDNYRCGIMCIGKDEPCNSKTGGWDWWRRSLEEHTHALAARSPDWGCSEDNKRCGIMCIGKDEPCNSETGGWGWWPRSLEKDDSHALAVRSPDWGCAEDNKRCGLLCIPKDEKCDHNYGCSADNKRCGWMCIDKNQECNEETGGWNWWRRSLEEDNTHALAVRSPDWGCAEDNKRCGIMCIPKDEKCDPNYGCSDDNKRCGMMCIDKNTECNSETGGWDWWRRSLEANPHSLAVRSPDGLWCSDDNQRCGWMCISKDEQCCGNQGSCGANEECHKNDNGEYGCCAKGETCTNSNGTWFHGVRQVGNDIKDGVKDVVGGGAADLRPGMAPVWMLTSTFIVALLL</sequence>
<dbReference type="OrthoDB" id="4392272at2759"/>
<evidence type="ECO:0000256" key="1">
    <source>
        <dbReference type="SAM" id="SignalP"/>
    </source>
</evidence>
<dbReference type="RefSeq" id="XP_015410583.1">
    <property type="nucleotide sequence ID" value="XM_015547553.1"/>
</dbReference>
<evidence type="ECO:0000313" key="2">
    <source>
        <dbReference type="EMBL" id="KNG89660.1"/>
    </source>
</evidence>
<protein>
    <submittedName>
        <fullName evidence="2">Uncharacterized protein</fullName>
    </submittedName>
</protein>
<gene>
    <name evidence="2" type="ORF">ANOM_002296</name>
</gene>
<name>A0A0L1JD41_ASPN3</name>
<dbReference type="EMBL" id="JNOM01000026">
    <property type="protein sequence ID" value="KNG89660.1"/>
    <property type="molecule type" value="Genomic_DNA"/>
</dbReference>
<dbReference type="Proteomes" id="UP000037505">
    <property type="component" value="Unassembled WGS sequence"/>
</dbReference>
<feature type="chain" id="PRO_5005553726" evidence="1">
    <location>
        <begin position="23"/>
        <end position="459"/>
    </location>
</feature>
<organism evidence="2 3">
    <name type="scientific">Aspergillus nomiae NRRL (strain ATCC 15546 / NRRL 13137 / CBS 260.88 / M93)</name>
    <dbReference type="NCBI Taxonomy" id="1509407"/>
    <lineage>
        <taxon>Eukaryota</taxon>
        <taxon>Fungi</taxon>
        <taxon>Dikarya</taxon>
        <taxon>Ascomycota</taxon>
        <taxon>Pezizomycotina</taxon>
        <taxon>Eurotiomycetes</taxon>
        <taxon>Eurotiomycetidae</taxon>
        <taxon>Eurotiales</taxon>
        <taxon>Aspergillaceae</taxon>
        <taxon>Aspergillus</taxon>
        <taxon>Aspergillus subgen. Circumdati</taxon>
    </lineage>
</organism>
<feature type="signal peptide" evidence="1">
    <location>
        <begin position="1"/>
        <end position="22"/>
    </location>
</feature>
<dbReference type="GeneID" id="26804100"/>
<dbReference type="AlphaFoldDB" id="A0A0L1JD41"/>
<keyword evidence="3" id="KW-1185">Reference proteome</keyword>
<proteinExistence type="predicted"/>